<dbReference type="EMBL" id="KQ086047">
    <property type="protein sequence ID" value="KLO09695.1"/>
    <property type="molecule type" value="Genomic_DNA"/>
</dbReference>
<reference evidence="1 2" key="1">
    <citation type="submission" date="2015-04" db="EMBL/GenBank/DDBJ databases">
        <title>Complete genome sequence of Schizopora paradoxa KUC8140, a cosmopolitan wood degrader in East Asia.</title>
        <authorList>
            <consortium name="DOE Joint Genome Institute"/>
            <person name="Min B."/>
            <person name="Park H."/>
            <person name="Jang Y."/>
            <person name="Kim J.-J."/>
            <person name="Kim K.H."/>
            <person name="Pangilinan J."/>
            <person name="Lipzen A."/>
            <person name="Riley R."/>
            <person name="Grigoriev I.V."/>
            <person name="Spatafora J.W."/>
            <person name="Choi I.-G."/>
        </authorList>
    </citation>
    <scope>NUCLEOTIDE SEQUENCE [LARGE SCALE GENOMIC DNA]</scope>
    <source>
        <strain evidence="1 2">KUC8140</strain>
    </source>
</reference>
<dbReference type="Proteomes" id="UP000053477">
    <property type="component" value="Unassembled WGS sequence"/>
</dbReference>
<accession>A0A0H2RCW5</accession>
<evidence type="ECO:0008006" key="3">
    <source>
        <dbReference type="Google" id="ProtNLM"/>
    </source>
</evidence>
<keyword evidence="2" id="KW-1185">Reference proteome</keyword>
<evidence type="ECO:0000313" key="1">
    <source>
        <dbReference type="EMBL" id="KLO09695.1"/>
    </source>
</evidence>
<gene>
    <name evidence="1" type="ORF">SCHPADRAFT_943412</name>
</gene>
<evidence type="ECO:0000313" key="2">
    <source>
        <dbReference type="Proteomes" id="UP000053477"/>
    </source>
</evidence>
<protein>
    <recommendedName>
        <fullName evidence="3">Zn(2)-C6 fungal-type domain-containing protein</fullName>
    </recommendedName>
</protein>
<dbReference type="InParanoid" id="A0A0H2RCW5"/>
<dbReference type="AlphaFoldDB" id="A0A0H2RCW5"/>
<proteinExistence type="predicted"/>
<sequence>MQCDGEAPSTICSACWKRGYSCSYTKYHKETPYMKYRYFDPCKPKARRFDGITTQCFPEYQGDYPTSFPSSQCVSTDQRTIPRMAQSEIPDLPSEDQWSEAAFQNWMNRILFPSANARNPQTESTFEGSFGMLPSAPEGLSTFSSESQADANFCLDGIFGCLDDIYSPLPAINNSPALRPEPGVVYGRKTNQIYSDANLAGLYSFESTQVHSMKVPQRTG</sequence>
<name>A0A0H2RCW5_9AGAM</name>
<organism evidence="1 2">
    <name type="scientific">Schizopora paradoxa</name>
    <dbReference type="NCBI Taxonomy" id="27342"/>
    <lineage>
        <taxon>Eukaryota</taxon>
        <taxon>Fungi</taxon>
        <taxon>Dikarya</taxon>
        <taxon>Basidiomycota</taxon>
        <taxon>Agaricomycotina</taxon>
        <taxon>Agaricomycetes</taxon>
        <taxon>Hymenochaetales</taxon>
        <taxon>Schizoporaceae</taxon>
        <taxon>Schizopora</taxon>
    </lineage>
</organism>